<proteinExistence type="predicted"/>
<organism evidence="1 2">
    <name type="scientific">Portunus trituberculatus</name>
    <name type="common">Swimming crab</name>
    <name type="synonym">Neptunus trituberculatus</name>
    <dbReference type="NCBI Taxonomy" id="210409"/>
    <lineage>
        <taxon>Eukaryota</taxon>
        <taxon>Metazoa</taxon>
        <taxon>Ecdysozoa</taxon>
        <taxon>Arthropoda</taxon>
        <taxon>Crustacea</taxon>
        <taxon>Multicrustacea</taxon>
        <taxon>Malacostraca</taxon>
        <taxon>Eumalacostraca</taxon>
        <taxon>Eucarida</taxon>
        <taxon>Decapoda</taxon>
        <taxon>Pleocyemata</taxon>
        <taxon>Brachyura</taxon>
        <taxon>Eubrachyura</taxon>
        <taxon>Portunoidea</taxon>
        <taxon>Portunidae</taxon>
        <taxon>Portuninae</taxon>
        <taxon>Portunus</taxon>
    </lineage>
</organism>
<gene>
    <name evidence="1" type="ORF">E2C01_041473</name>
</gene>
<sequence>MTSTKQGSLRDYRHYWRPFWTQQQQSSAAKSEQCPQEFYVFDHMWRKILKLSLHRLSFLRPACRQSPPARTRLFDIFLFFPSPTPSVSSSQSRSSLVPRSLAQAAPPPVCCSYYRTKHQLTQHVLLNTYMATILSL</sequence>
<protein>
    <submittedName>
        <fullName evidence="1">Uncharacterized protein</fullName>
    </submittedName>
</protein>
<evidence type="ECO:0000313" key="2">
    <source>
        <dbReference type="Proteomes" id="UP000324222"/>
    </source>
</evidence>
<reference evidence="1 2" key="1">
    <citation type="submission" date="2019-05" db="EMBL/GenBank/DDBJ databases">
        <title>Another draft genome of Portunus trituberculatus and its Hox gene families provides insights of decapod evolution.</title>
        <authorList>
            <person name="Jeong J.-H."/>
            <person name="Song I."/>
            <person name="Kim S."/>
            <person name="Choi T."/>
            <person name="Kim D."/>
            <person name="Ryu S."/>
            <person name="Kim W."/>
        </authorList>
    </citation>
    <scope>NUCLEOTIDE SEQUENCE [LARGE SCALE GENOMIC DNA]</scope>
    <source>
        <tissue evidence="1">Muscle</tissue>
    </source>
</reference>
<evidence type="ECO:0000313" key="1">
    <source>
        <dbReference type="EMBL" id="MPC47718.1"/>
    </source>
</evidence>
<dbReference type="EMBL" id="VSRR010007886">
    <property type="protein sequence ID" value="MPC47718.1"/>
    <property type="molecule type" value="Genomic_DNA"/>
</dbReference>
<name>A0A5B7FRZ9_PORTR</name>
<keyword evidence="2" id="KW-1185">Reference proteome</keyword>
<comment type="caution">
    <text evidence="1">The sequence shown here is derived from an EMBL/GenBank/DDBJ whole genome shotgun (WGS) entry which is preliminary data.</text>
</comment>
<accession>A0A5B7FRZ9</accession>
<dbReference type="AlphaFoldDB" id="A0A5B7FRZ9"/>
<dbReference type="Proteomes" id="UP000324222">
    <property type="component" value="Unassembled WGS sequence"/>
</dbReference>